<accession>A0A919BEK7</accession>
<reference evidence="1" key="1">
    <citation type="journal article" date="2014" name="Int. J. Syst. Evol. Microbiol.">
        <title>Complete genome sequence of Corynebacterium casei LMG S-19264T (=DSM 44701T), isolated from a smear-ripened cheese.</title>
        <authorList>
            <consortium name="US DOE Joint Genome Institute (JGI-PGF)"/>
            <person name="Walter F."/>
            <person name="Albersmeier A."/>
            <person name="Kalinowski J."/>
            <person name="Ruckert C."/>
        </authorList>
    </citation>
    <scope>NUCLEOTIDE SEQUENCE</scope>
    <source>
        <strain evidence="1">KCTC 42731</strain>
    </source>
</reference>
<organism evidence="1 2">
    <name type="scientific">Thalassotalea marina</name>
    <dbReference type="NCBI Taxonomy" id="1673741"/>
    <lineage>
        <taxon>Bacteria</taxon>
        <taxon>Pseudomonadati</taxon>
        <taxon>Pseudomonadota</taxon>
        <taxon>Gammaproteobacteria</taxon>
        <taxon>Alteromonadales</taxon>
        <taxon>Colwelliaceae</taxon>
        <taxon>Thalassotalea</taxon>
    </lineage>
</organism>
<sequence>MMTNSIQGEESTWISELNLLDAMCAQYLDRFSLDPSEAEVDSQERILDDE</sequence>
<name>A0A919BEK7_9GAMM</name>
<evidence type="ECO:0000313" key="2">
    <source>
        <dbReference type="Proteomes" id="UP000623842"/>
    </source>
</evidence>
<dbReference type="Proteomes" id="UP000623842">
    <property type="component" value="Unassembled WGS sequence"/>
</dbReference>
<gene>
    <name evidence="1" type="ORF">GCM10017161_09580</name>
</gene>
<reference evidence="1" key="2">
    <citation type="submission" date="2020-09" db="EMBL/GenBank/DDBJ databases">
        <authorList>
            <person name="Sun Q."/>
            <person name="Kim S."/>
        </authorList>
    </citation>
    <scope>NUCLEOTIDE SEQUENCE</scope>
    <source>
        <strain evidence="1">KCTC 42731</strain>
    </source>
</reference>
<dbReference type="EMBL" id="BNCK01000002">
    <property type="protein sequence ID" value="GHF84268.1"/>
    <property type="molecule type" value="Genomic_DNA"/>
</dbReference>
<evidence type="ECO:0000313" key="1">
    <source>
        <dbReference type="EMBL" id="GHF84268.1"/>
    </source>
</evidence>
<proteinExistence type="predicted"/>
<comment type="caution">
    <text evidence="1">The sequence shown here is derived from an EMBL/GenBank/DDBJ whole genome shotgun (WGS) entry which is preliminary data.</text>
</comment>
<dbReference type="AlphaFoldDB" id="A0A919BEK7"/>
<keyword evidence="2" id="KW-1185">Reference proteome</keyword>
<dbReference type="RefSeq" id="WP_189767813.1">
    <property type="nucleotide sequence ID" value="NZ_BNCK01000002.1"/>
</dbReference>
<protein>
    <submittedName>
        <fullName evidence="1">Uncharacterized protein</fullName>
    </submittedName>
</protein>